<sequence length="521" mass="57279">MLFLLRLFACLRLLHELHALPVQNTTPSSLLRFHGDERGGHTEISLDDPGRGMNAFRVDDDLEGSKMAAGEEDDRMGRNYYNRILRKKAAITRGPRPQVRPERREKCDDDRDCRRSPSQICIKHAREPYGRCQCPFYRPVEATFNGVVRCVTAKDLFDECRSNEECAATNPYLECVNRLCSCQPPHVLKDHVECIGGDSVQEWISWLIPVAVLAVIGVGMAAWLISKRNKKSSSGSGNSDDDDAEDAPAAGPGASSSRQQTQVQRQQSTQQAPESRYRGYSGEAGGAVPKGYQYSDMLSRLNVPQMKDWVRVPKGLRGNNQCTLDSAGGGGAADQNRVMWAQQAFTSLASPIYQNKLVRRLMAGKGASSSYPDSSSVAEPIPPRSAMASPAPPSALSARYGSEGPPLPKSLQESLRRIAAPSGRSSQRLQPNQRRATLATCSDEASSFRSFPVPGARSGKPQRYAADDDDDDEEPRAPLTRLRNRSSSRYSAAAREPRTRSESSDALPTSARKVLFANYKK</sequence>
<evidence type="ECO:0000313" key="1">
    <source>
        <dbReference type="EMBL" id="KAH7966406.1"/>
    </source>
</evidence>
<name>A0ACB8DET8_DERSI</name>
<proteinExistence type="predicted"/>
<keyword evidence="2" id="KW-1185">Reference proteome</keyword>
<accession>A0ACB8DET8</accession>
<protein>
    <submittedName>
        <fullName evidence="1">Uncharacterized protein</fullName>
    </submittedName>
</protein>
<reference evidence="1" key="1">
    <citation type="submission" date="2020-05" db="EMBL/GenBank/DDBJ databases">
        <title>Large-scale comparative analyses of tick genomes elucidate their genetic diversity and vector capacities.</title>
        <authorList>
            <person name="Jia N."/>
            <person name="Wang J."/>
            <person name="Shi W."/>
            <person name="Du L."/>
            <person name="Sun Y."/>
            <person name="Zhan W."/>
            <person name="Jiang J."/>
            <person name="Wang Q."/>
            <person name="Zhang B."/>
            <person name="Ji P."/>
            <person name="Sakyi L.B."/>
            <person name="Cui X."/>
            <person name="Yuan T."/>
            <person name="Jiang B."/>
            <person name="Yang W."/>
            <person name="Lam T.T.-Y."/>
            <person name="Chang Q."/>
            <person name="Ding S."/>
            <person name="Wang X."/>
            <person name="Zhu J."/>
            <person name="Ruan X."/>
            <person name="Zhao L."/>
            <person name="Wei J."/>
            <person name="Que T."/>
            <person name="Du C."/>
            <person name="Cheng J."/>
            <person name="Dai P."/>
            <person name="Han X."/>
            <person name="Huang E."/>
            <person name="Gao Y."/>
            <person name="Liu J."/>
            <person name="Shao H."/>
            <person name="Ye R."/>
            <person name="Li L."/>
            <person name="Wei W."/>
            <person name="Wang X."/>
            <person name="Wang C."/>
            <person name="Yang T."/>
            <person name="Huo Q."/>
            <person name="Li W."/>
            <person name="Guo W."/>
            <person name="Chen H."/>
            <person name="Zhou L."/>
            <person name="Ni X."/>
            <person name="Tian J."/>
            <person name="Zhou Y."/>
            <person name="Sheng Y."/>
            <person name="Liu T."/>
            <person name="Pan Y."/>
            <person name="Xia L."/>
            <person name="Li J."/>
            <person name="Zhao F."/>
            <person name="Cao W."/>
        </authorList>
    </citation>
    <scope>NUCLEOTIDE SEQUENCE</scope>
    <source>
        <strain evidence="1">Dsil-2018</strain>
    </source>
</reference>
<dbReference type="Proteomes" id="UP000821865">
    <property type="component" value="Chromosome 2"/>
</dbReference>
<dbReference type="EMBL" id="CM023471">
    <property type="protein sequence ID" value="KAH7966406.1"/>
    <property type="molecule type" value="Genomic_DNA"/>
</dbReference>
<gene>
    <name evidence="1" type="ORF">HPB49_016090</name>
</gene>
<evidence type="ECO:0000313" key="2">
    <source>
        <dbReference type="Proteomes" id="UP000821865"/>
    </source>
</evidence>
<organism evidence="1 2">
    <name type="scientific">Dermacentor silvarum</name>
    <name type="common">Tick</name>
    <dbReference type="NCBI Taxonomy" id="543639"/>
    <lineage>
        <taxon>Eukaryota</taxon>
        <taxon>Metazoa</taxon>
        <taxon>Ecdysozoa</taxon>
        <taxon>Arthropoda</taxon>
        <taxon>Chelicerata</taxon>
        <taxon>Arachnida</taxon>
        <taxon>Acari</taxon>
        <taxon>Parasitiformes</taxon>
        <taxon>Ixodida</taxon>
        <taxon>Ixodoidea</taxon>
        <taxon>Ixodidae</taxon>
        <taxon>Rhipicephalinae</taxon>
        <taxon>Dermacentor</taxon>
    </lineage>
</organism>
<comment type="caution">
    <text evidence="1">The sequence shown here is derived from an EMBL/GenBank/DDBJ whole genome shotgun (WGS) entry which is preliminary data.</text>
</comment>